<dbReference type="InterPro" id="IPR057309">
    <property type="entry name" value="PcsB_CC"/>
</dbReference>
<dbReference type="EMBL" id="BLRX01000048">
    <property type="protein sequence ID" value="GFP25176.1"/>
    <property type="molecule type" value="Genomic_DNA"/>
</dbReference>
<dbReference type="InterPro" id="IPR050570">
    <property type="entry name" value="Cell_wall_metabolism_enzyme"/>
</dbReference>
<keyword evidence="1 3" id="KW-0732">Signal</keyword>
<feature type="domain" description="M23ase beta-sheet core" evidence="4">
    <location>
        <begin position="283"/>
        <end position="379"/>
    </location>
</feature>
<dbReference type="AlphaFoldDB" id="A0A6V8P300"/>
<feature type="coiled-coil region" evidence="2">
    <location>
        <begin position="155"/>
        <end position="186"/>
    </location>
</feature>
<dbReference type="EMBL" id="BLSB01000064">
    <property type="protein sequence ID" value="GFP35199.1"/>
    <property type="molecule type" value="Genomic_DNA"/>
</dbReference>
<dbReference type="Pfam" id="PF01551">
    <property type="entry name" value="Peptidase_M23"/>
    <property type="match status" value="1"/>
</dbReference>
<dbReference type="Pfam" id="PF24568">
    <property type="entry name" value="CC_PcsB"/>
    <property type="match status" value="1"/>
</dbReference>
<dbReference type="Proteomes" id="UP000543224">
    <property type="component" value="Unassembled WGS sequence"/>
</dbReference>
<feature type="chain" id="PRO_5033900886" evidence="3">
    <location>
        <begin position="30"/>
        <end position="383"/>
    </location>
</feature>
<dbReference type="InterPro" id="IPR011055">
    <property type="entry name" value="Dup_hybrid_motif"/>
</dbReference>
<dbReference type="RefSeq" id="WP_176229840.1">
    <property type="nucleotide sequence ID" value="NZ_BLSB01000064.1"/>
</dbReference>
<dbReference type="SUPFAM" id="SSF51261">
    <property type="entry name" value="Duplicated hybrid motif"/>
    <property type="match status" value="1"/>
</dbReference>
<gene>
    <name evidence="6" type="ORF">HKBW3S25_00634</name>
    <name evidence="7" type="ORF">HKBW3S43_00991</name>
</gene>
<dbReference type="Gene3D" id="2.70.70.10">
    <property type="entry name" value="Glucose Permease (Domain IIA)"/>
    <property type="match status" value="1"/>
</dbReference>
<feature type="domain" description="Peptidoglycan hydrolase PcsB coiled-coil" evidence="5">
    <location>
        <begin position="107"/>
        <end position="175"/>
    </location>
</feature>
<protein>
    <submittedName>
        <fullName evidence="6">Murein DD-endopeptidase</fullName>
    </submittedName>
</protein>
<dbReference type="InterPro" id="IPR016047">
    <property type="entry name" value="M23ase_b-sheet_dom"/>
</dbReference>
<dbReference type="CDD" id="cd12797">
    <property type="entry name" value="M23_peptidase"/>
    <property type="match status" value="1"/>
</dbReference>
<name>A0A6V8P300_9ACTN</name>
<feature type="coiled-coil region" evidence="2">
    <location>
        <begin position="212"/>
        <end position="249"/>
    </location>
</feature>
<evidence type="ECO:0000313" key="8">
    <source>
        <dbReference type="Proteomes" id="UP000543224"/>
    </source>
</evidence>
<evidence type="ECO:0000313" key="7">
    <source>
        <dbReference type="EMBL" id="GFP35199.1"/>
    </source>
</evidence>
<dbReference type="GO" id="GO:0004222">
    <property type="term" value="F:metalloendopeptidase activity"/>
    <property type="evidence" value="ECO:0007669"/>
    <property type="project" value="TreeGrafter"/>
</dbReference>
<evidence type="ECO:0000313" key="9">
    <source>
        <dbReference type="Proteomes" id="UP000576480"/>
    </source>
</evidence>
<evidence type="ECO:0000259" key="5">
    <source>
        <dbReference type="Pfam" id="PF24568"/>
    </source>
</evidence>
<dbReference type="Gene3D" id="6.10.250.3150">
    <property type="match status" value="1"/>
</dbReference>
<organism evidence="6 8">
    <name type="scientific">Candidatus Hakubella thermalkaliphila</name>
    <dbReference type="NCBI Taxonomy" id="2754717"/>
    <lineage>
        <taxon>Bacteria</taxon>
        <taxon>Bacillati</taxon>
        <taxon>Actinomycetota</taxon>
        <taxon>Actinomycetota incertae sedis</taxon>
        <taxon>Candidatus Hakubellales</taxon>
        <taxon>Candidatus Hakubellaceae</taxon>
        <taxon>Candidatus Hakubella</taxon>
    </lineage>
</organism>
<keyword evidence="2" id="KW-0175">Coiled coil</keyword>
<feature type="signal peptide" evidence="3">
    <location>
        <begin position="1"/>
        <end position="29"/>
    </location>
</feature>
<evidence type="ECO:0000256" key="2">
    <source>
        <dbReference type="SAM" id="Coils"/>
    </source>
</evidence>
<evidence type="ECO:0000313" key="6">
    <source>
        <dbReference type="EMBL" id="GFP25176.1"/>
    </source>
</evidence>
<proteinExistence type="predicted"/>
<dbReference type="PANTHER" id="PTHR21666:SF270">
    <property type="entry name" value="MUREIN HYDROLASE ACTIVATOR ENVC"/>
    <property type="match status" value="1"/>
</dbReference>
<evidence type="ECO:0000256" key="1">
    <source>
        <dbReference type="ARBA" id="ARBA00022729"/>
    </source>
</evidence>
<evidence type="ECO:0000259" key="4">
    <source>
        <dbReference type="Pfam" id="PF01551"/>
    </source>
</evidence>
<dbReference type="Proteomes" id="UP000576480">
    <property type="component" value="Unassembled WGS sequence"/>
</dbReference>
<accession>A0A6V8P300</accession>
<comment type="caution">
    <text evidence="6">The sequence shown here is derived from an EMBL/GenBank/DDBJ whole genome shotgun (WGS) entry which is preliminary data.</text>
</comment>
<reference evidence="8 9" key="1">
    <citation type="journal article" date="2020" name="Front. Microbiol.">
        <title>Single-cell genomics of novel Actinobacteria with the Wood-Ljungdahl pathway discovered in a serpentinizing system.</title>
        <authorList>
            <person name="Merino N."/>
            <person name="Kawai M."/>
            <person name="Boyd E.S."/>
            <person name="Colman D.R."/>
            <person name="McGlynn S.E."/>
            <person name="Nealson K.H."/>
            <person name="Kurokawa K."/>
            <person name="Hongoh Y."/>
        </authorList>
    </citation>
    <scope>NUCLEOTIDE SEQUENCE [LARGE SCALE GENOMIC DNA]</scope>
    <source>
        <strain evidence="6 8">S25</strain>
        <strain evidence="7 9">S43</strain>
    </source>
</reference>
<sequence>MKKKKKAKVYTFVISFILIATFSFQSVLAYSPQDSLKDLQQRKQEVQRRIKEAESKEHHYLTQLKVIEVELGKAQDQLNALHQERDDLNVRVVEARKELLSLESELAQVETELAEKTEILNERVAAIYKEGDPNYVGLLLEPKSLADFMNRWALMTRLAEQDARIVEEIRELKEEAQFRGERIEDKQQLLLKEKGRVEEVVQAAEVKKNEILAKYEEKRVLINEARQDLKALEAMEDELEARSRAIQADLAIHTGGRAPSGRLVWPTSGGAVTSGFGPRWGRQHTGIDIPRPHGTPIFAAADGEVVQVRAGWGGGYGNHIVIYHGGGISTLYSHNSRNAVSVGQKVEAGQIIGYVGATGNATGPHLHFEVRVNGSPVNPLPYL</sequence>
<evidence type="ECO:0000256" key="3">
    <source>
        <dbReference type="SAM" id="SignalP"/>
    </source>
</evidence>
<dbReference type="PANTHER" id="PTHR21666">
    <property type="entry name" value="PEPTIDASE-RELATED"/>
    <property type="match status" value="1"/>
</dbReference>
<feature type="coiled-coil region" evidence="2">
    <location>
        <begin position="36"/>
        <end position="119"/>
    </location>
</feature>